<protein>
    <submittedName>
        <fullName evidence="7">Hexose oxidase</fullName>
    </submittedName>
</protein>
<dbReference type="PANTHER" id="PTHR42973:SF39">
    <property type="entry name" value="FAD-BINDING PCMH-TYPE DOMAIN-CONTAINING PROTEIN"/>
    <property type="match status" value="1"/>
</dbReference>
<dbReference type="PANTHER" id="PTHR42973">
    <property type="entry name" value="BINDING OXIDOREDUCTASE, PUTATIVE (AFU_ORTHOLOGUE AFUA_1G17690)-RELATED"/>
    <property type="match status" value="1"/>
</dbReference>
<evidence type="ECO:0000313" key="8">
    <source>
        <dbReference type="Proteomes" id="UP000000268"/>
    </source>
</evidence>
<keyword evidence="8" id="KW-1185">Reference proteome</keyword>
<feature type="domain" description="Berberine/berberine-like" evidence="6">
    <location>
        <begin position="483"/>
        <end position="536"/>
    </location>
</feature>
<evidence type="ECO:0000256" key="2">
    <source>
        <dbReference type="ARBA" id="ARBA00005466"/>
    </source>
</evidence>
<evidence type="ECO:0000313" key="7">
    <source>
        <dbReference type="EMBL" id="ABW31422.1"/>
    </source>
</evidence>
<gene>
    <name evidence="7" type="ordered locus">AM1_A0304</name>
</gene>
<dbReference type="InterPro" id="IPR036318">
    <property type="entry name" value="FAD-bd_PCMH-like_sf"/>
</dbReference>
<evidence type="ECO:0000256" key="4">
    <source>
        <dbReference type="ARBA" id="ARBA00022827"/>
    </source>
</evidence>
<evidence type="ECO:0000256" key="3">
    <source>
        <dbReference type="ARBA" id="ARBA00022630"/>
    </source>
</evidence>
<organism evidence="7 8">
    <name type="scientific">Acaryochloris marina (strain MBIC 11017)</name>
    <dbReference type="NCBI Taxonomy" id="329726"/>
    <lineage>
        <taxon>Bacteria</taxon>
        <taxon>Bacillati</taxon>
        <taxon>Cyanobacteriota</taxon>
        <taxon>Cyanophyceae</taxon>
        <taxon>Acaryochloridales</taxon>
        <taxon>Acaryochloridaceae</taxon>
        <taxon>Acaryochloris</taxon>
    </lineage>
</organism>
<dbReference type="Proteomes" id="UP000000268">
    <property type="component" value="Plasmid pREB1"/>
</dbReference>
<dbReference type="EMBL" id="CP000838">
    <property type="protein sequence ID" value="ABW31422.1"/>
    <property type="molecule type" value="Genomic_DNA"/>
</dbReference>
<dbReference type="Gene3D" id="3.40.462.20">
    <property type="match status" value="1"/>
</dbReference>
<dbReference type="AlphaFoldDB" id="A8ZKV4"/>
<dbReference type="Gene3D" id="3.30.465.10">
    <property type="match status" value="1"/>
</dbReference>
<evidence type="ECO:0000256" key="5">
    <source>
        <dbReference type="ARBA" id="ARBA00023002"/>
    </source>
</evidence>
<dbReference type="GO" id="GO:0050660">
    <property type="term" value="F:flavin adenine dinucleotide binding"/>
    <property type="evidence" value="ECO:0007669"/>
    <property type="project" value="InterPro"/>
</dbReference>
<dbReference type="Pfam" id="PF08031">
    <property type="entry name" value="BBE"/>
    <property type="match status" value="1"/>
</dbReference>
<dbReference type="HOGENOM" id="CLU_018354_2_0_3"/>
<keyword evidence="4" id="KW-0274">FAD</keyword>
<dbReference type="GO" id="GO:0016491">
    <property type="term" value="F:oxidoreductase activity"/>
    <property type="evidence" value="ECO:0007669"/>
    <property type="project" value="UniProtKB-KW"/>
</dbReference>
<dbReference type="InterPro" id="IPR016169">
    <property type="entry name" value="FAD-bd_PCMH_sub2"/>
</dbReference>
<dbReference type="SMR" id="A8ZKV4"/>
<reference evidence="7 8" key="1">
    <citation type="journal article" date="2008" name="Proc. Natl. Acad. Sci. U.S.A.">
        <title>Niche adaptation and genome expansion in the chlorophyll d-producing cyanobacterium Acaryochloris marina.</title>
        <authorList>
            <person name="Swingley W.D."/>
            <person name="Chen M."/>
            <person name="Cheung P.C."/>
            <person name="Conrad A.L."/>
            <person name="Dejesa L.C."/>
            <person name="Hao J."/>
            <person name="Honchak B.M."/>
            <person name="Karbach L.E."/>
            <person name="Kurdoglu A."/>
            <person name="Lahiri S."/>
            <person name="Mastrian S.D."/>
            <person name="Miyashita H."/>
            <person name="Page L."/>
            <person name="Ramakrishna P."/>
            <person name="Satoh S."/>
            <person name="Sattley W.M."/>
            <person name="Shimada Y."/>
            <person name="Taylor H.L."/>
            <person name="Tomo T."/>
            <person name="Tsuchiya T."/>
            <person name="Wang Z.T."/>
            <person name="Raymond J."/>
            <person name="Mimuro M."/>
            <person name="Blankenship R.E."/>
            <person name="Touchman J.W."/>
        </authorList>
    </citation>
    <scope>NUCLEOTIDE SEQUENCE [LARGE SCALE GENOMIC DNA]</scope>
    <source>
        <strain evidence="8">MBIC 11017</strain>
        <plasmid evidence="8">Plasmid pREB1</plasmid>
    </source>
</reference>
<geneLocation type="plasmid" evidence="7 8">
    <name>pREB1</name>
</geneLocation>
<name>A8ZKV4_ACAM1</name>
<keyword evidence="7" id="KW-0614">Plasmid</keyword>
<dbReference type="RefSeq" id="WP_012166797.1">
    <property type="nucleotide sequence ID" value="NC_009926.1"/>
</dbReference>
<keyword evidence="3" id="KW-0285">Flavoprotein</keyword>
<comment type="similarity">
    <text evidence="2">Belongs to the oxygen-dependent FAD-linked oxidoreductase family.</text>
</comment>
<accession>A8ZKV4</accession>
<proteinExistence type="inferred from homology"/>
<keyword evidence="5" id="KW-0560">Oxidoreductase</keyword>
<dbReference type="KEGG" id="amr:AM1_A0304"/>
<dbReference type="InterPro" id="IPR012951">
    <property type="entry name" value="BBE"/>
</dbReference>
<evidence type="ECO:0000259" key="6">
    <source>
        <dbReference type="Pfam" id="PF08031"/>
    </source>
</evidence>
<comment type="cofactor">
    <cofactor evidence="1">
        <name>FAD</name>
        <dbReference type="ChEBI" id="CHEBI:57692"/>
    </cofactor>
</comment>
<sequence length="540" mass="59769">MSNSGDAPIIPASVSDRQGFNKRWYASNDQLQIYRPTAGIDVVDAFNTVLRDKTIEPGQCQITCGRHCYEGFVYNPSTKAVIDLTGLKSYGEATVGSIPSIYLDVGLGNWDMYRLLNNVYQKTVPAGACYSVGLGGHITGGGYGVLSRLYGLSIDYLIAIDIVIGDRKNGARMISQCSATNQPELFWAIRGGGGGQFGIITRYYFDLQNLPDSPDYIYIQSLNWNWMLSNSNNPISFETFSSILNYFQDVYTNQSESSWNTFGIFHGNHMDAGSLGFSSVDIYNESLHGIHTNFETELLSRHENRLKEAELLSPLSMDDLVINGHPYIPSTKALGLNPESSSRGYTFLEGMQQLNASGPNRYGKYKSAYHTQKFTDSMMKAAYSGLTQKVIDPNGKSVNMKNSLIQFDAYGGKINTVPSNATAITQRSSIMKLQYQSYWVTSLPPGYDDETLKTAHVSWLNQIYQNIYSDSGGIPNGIGTEGCYYNYPDIYIGSTKAGTPPIQQALSLYFGKNLDRLVNVSATYNPESWFQNSQSISNIA</sequence>
<dbReference type="InterPro" id="IPR050416">
    <property type="entry name" value="FAD-linked_Oxidoreductase"/>
</dbReference>
<dbReference type="SUPFAM" id="SSF56176">
    <property type="entry name" value="FAD-binding/transporter-associated domain-like"/>
    <property type="match status" value="1"/>
</dbReference>
<evidence type="ECO:0000256" key="1">
    <source>
        <dbReference type="ARBA" id="ARBA00001974"/>
    </source>
</evidence>